<gene>
    <name evidence="1" type="ORF">LCGC14_0843690</name>
</gene>
<sequence>MSNVKEAAKFAVKAHGSQRYGGKPYSYHLENVYKNAVRFGGSNEHQMAAWLHDVIEDTSVTKDDVAKKFGSKVAKIVDLVSNQASKEATYKRIRTDKDAVFVKLCDRLANVSEGGKLDMYRKQQRTFKPILYKKGEFDALWKAIDQKIGV</sequence>
<evidence type="ECO:0000313" key="1">
    <source>
        <dbReference type="EMBL" id="KKN29499.1"/>
    </source>
</evidence>
<comment type="caution">
    <text evidence="1">The sequence shown here is derived from an EMBL/GenBank/DDBJ whole genome shotgun (WGS) entry which is preliminary data.</text>
</comment>
<accession>A0A0F9PH65</accession>
<dbReference type="EMBL" id="LAZR01002484">
    <property type="protein sequence ID" value="KKN29499.1"/>
    <property type="molecule type" value="Genomic_DNA"/>
</dbReference>
<dbReference type="PANTHER" id="PTHR46246:SF1">
    <property type="entry name" value="GUANOSINE-3',5'-BIS(DIPHOSPHATE) 3'-PYROPHOSPHOHYDROLASE MESH1"/>
    <property type="match status" value="1"/>
</dbReference>
<proteinExistence type="predicted"/>
<organism evidence="1">
    <name type="scientific">marine sediment metagenome</name>
    <dbReference type="NCBI Taxonomy" id="412755"/>
    <lineage>
        <taxon>unclassified sequences</taxon>
        <taxon>metagenomes</taxon>
        <taxon>ecological metagenomes</taxon>
    </lineage>
</organism>
<reference evidence="1" key="1">
    <citation type="journal article" date="2015" name="Nature">
        <title>Complex archaea that bridge the gap between prokaryotes and eukaryotes.</title>
        <authorList>
            <person name="Spang A."/>
            <person name="Saw J.H."/>
            <person name="Jorgensen S.L."/>
            <person name="Zaremba-Niedzwiedzka K."/>
            <person name="Martijn J."/>
            <person name="Lind A.E."/>
            <person name="van Eijk R."/>
            <person name="Schleper C."/>
            <person name="Guy L."/>
            <person name="Ettema T.J."/>
        </authorList>
    </citation>
    <scope>NUCLEOTIDE SEQUENCE</scope>
</reference>
<name>A0A0F9PH65_9ZZZZ</name>
<dbReference type="SUPFAM" id="SSF109604">
    <property type="entry name" value="HD-domain/PDEase-like"/>
    <property type="match status" value="1"/>
</dbReference>
<dbReference type="Gene3D" id="1.10.3210.10">
    <property type="entry name" value="Hypothetical protein af1432"/>
    <property type="match status" value="1"/>
</dbReference>
<dbReference type="Pfam" id="PF13328">
    <property type="entry name" value="HD_4"/>
    <property type="match status" value="1"/>
</dbReference>
<dbReference type="GO" id="GO:0008893">
    <property type="term" value="F:guanosine-3',5'-bis(diphosphate) 3'-diphosphatase activity"/>
    <property type="evidence" value="ECO:0007669"/>
    <property type="project" value="TreeGrafter"/>
</dbReference>
<dbReference type="InterPro" id="IPR052194">
    <property type="entry name" value="MESH1"/>
</dbReference>
<dbReference type="AlphaFoldDB" id="A0A0F9PH65"/>
<dbReference type="PANTHER" id="PTHR46246">
    <property type="entry name" value="GUANOSINE-3',5'-BIS(DIPHOSPHATE) 3'-PYROPHOSPHOHYDROLASE MESH1"/>
    <property type="match status" value="1"/>
</dbReference>
<evidence type="ECO:0008006" key="2">
    <source>
        <dbReference type="Google" id="ProtNLM"/>
    </source>
</evidence>
<protein>
    <recommendedName>
        <fullName evidence="2">HD/PDEase domain-containing protein</fullName>
    </recommendedName>
</protein>